<accession>A0A836K9J1</accession>
<name>A0A836K9J1_9HYME</name>
<dbReference type="EMBL" id="JAANIC010003352">
    <property type="protein sequence ID" value="KAG5340776.1"/>
    <property type="molecule type" value="Genomic_DNA"/>
</dbReference>
<dbReference type="Gene3D" id="3.90.180.10">
    <property type="entry name" value="Medium-chain alcohol dehydrogenases, catalytic domain"/>
    <property type="match status" value="1"/>
</dbReference>
<reference evidence="1" key="1">
    <citation type="submission" date="2020-03" db="EMBL/GenBank/DDBJ databases">
        <title>Relaxed selection underlies rapid genomic changes in the transitions from sociality to social parasitism in ants.</title>
        <authorList>
            <person name="Bi X."/>
        </authorList>
    </citation>
    <scope>NUCLEOTIDE SEQUENCE</scope>
    <source>
        <strain evidence="1">BGI-DK2014a</strain>
        <tissue evidence="1">Whole body</tissue>
    </source>
</reference>
<sequence>MNNIYVKEIYYNISYSSYLASAETQLLLNMNKLRPWPKKRSSKWISTSISRTEVKDMTINVLRSNKTWGSYRHLKLSQSEARPVLTAHVCANLSTLYWVENNRSVESCHEDLVNDVYSSLNFEDVLLTTGKIIFTQTLLKERLDQYFPIGMEYVWDWMLTSNV</sequence>
<dbReference type="AlphaFoldDB" id="A0A836K9J1"/>
<dbReference type="Gene3D" id="3.40.50.720">
    <property type="entry name" value="NAD(P)-binding Rossmann-like Domain"/>
    <property type="match status" value="1"/>
</dbReference>
<feature type="non-terminal residue" evidence="1">
    <location>
        <position position="163"/>
    </location>
</feature>
<gene>
    <name evidence="1" type="primary">Fasn_5</name>
    <name evidence="1" type="ORF">G6Z76_0013926</name>
</gene>
<dbReference type="Proteomes" id="UP000669903">
    <property type="component" value="Unassembled WGS sequence"/>
</dbReference>
<organism evidence="1 2">
    <name type="scientific">Acromyrmex charruanus</name>
    <dbReference type="NCBI Taxonomy" id="2715315"/>
    <lineage>
        <taxon>Eukaryota</taxon>
        <taxon>Metazoa</taxon>
        <taxon>Ecdysozoa</taxon>
        <taxon>Arthropoda</taxon>
        <taxon>Hexapoda</taxon>
        <taxon>Insecta</taxon>
        <taxon>Pterygota</taxon>
        <taxon>Neoptera</taxon>
        <taxon>Endopterygota</taxon>
        <taxon>Hymenoptera</taxon>
        <taxon>Apocrita</taxon>
        <taxon>Aculeata</taxon>
        <taxon>Formicoidea</taxon>
        <taxon>Formicidae</taxon>
        <taxon>Myrmicinae</taxon>
        <taxon>Acromyrmex</taxon>
    </lineage>
</organism>
<evidence type="ECO:0000313" key="2">
    <source>
        <dbReference type="Proteomes" id="UP000669903"/>
    </source>
</evidence>
<evidence type="ECO:0000313" key="1">
    <source>
        <dbReference type="EMBL" id="KAG5340776.1"/>
    </source>
</evidence>
<protein>
    <submittedName>
        <fullName evidence="1">FAS synthase</fullName>
    </submittedName>
</protein>
<feature type="non-terminal residue" evidence="1">
    <location>
        <position position="1"/>
    </location>
</feature>
<comment type="caution">
    <text evidence="1">The sequence shown here is derived from an EMBL/GenBank/DDBJ whole genome shotgun (WGS) entry which is preliminary data.</text>
</comment>
<keyword evidence="2" id="KW-1185">Reference proteome</keyword>
<proteinExistence type="predicted"/>